<reference evidence="3" key="1">
    <citation type="submission" date="2017-02" db="UniProtKB">
        <authorList>
            <consortium name="WormBaseParasite"/>
        </authorList>
    </citation>
    <scope>IDENTIFICATION</scope>
</reference>
<organism evidence="3">
    <name type="scientific">Hydatigena taeniaeformis</name>
    <name type="common">Feline tapeworm</name>
    <name type="synonym">Taenia taeniaeformis</name>
    <dbReference type="NCBI Taxonomy" id="6205"/>
    <lineage>
        <taxon>Eukaryota</taxon>
        <taxon>Metazoa</taxon>
        <taxon>Spiralia</taxon>
        <taxon>Lophotrochozoa</taxon>
        <taxon>Platyhelminthes</taxon>
        <taxon>Cestoda</taxon>
        <taxon>Eucestoda</taxon>
        <taxon>Cyclophyllidea</taxon>
        <taxon>Taeniidae</taxon>
        <taxon>Hydatigera</taxon>
    </lineage>
</organism>
<name>A0A0R3X4R6_HYDTA</name>
<proteinExistence type="predicted"/>
<evidence type="ECO:0000313" key="3">
    <source>
        <dbReference type="WBParaSite" id="TTAC_0000841801-mRNA-1"/>
    </source>
</evidence>
<dbReference type="WBParaSite" id="TTAC_0000841801-mRNA-1">
    <property type="protein sequence ID" value="TTAC_0000841801-mRNA-1"/>
    <property type="gene ID" value="TTAC_0000841801"/>
</dbReference>
<sequence length="254" mass="30015">MNYLSFIKWADGYVCRKLLLRPKDVDREEELEAVQYHERKEQIYDRLSISEFPAEVQGPVKCLIRRLCNCKCLSAGRMVRYKCELPVLLTSAPTTLHLEVASNVPSFRDQWNPFFRNADGTAADIYERFIGVGERGDAIRLNEYDCIVFFVEFPTSKYLRCKHLKDLGNAITPTQTFIVTGRYPELYGIIAEVTWEQKIFQLLRRFNFPPFVNFTDNWRIWYNRNDNMGKINYVEIIRWACLDVIWRRARALVT</sequence>
<evidence type="ECO:0000313" key="2">
    <source>
        <dbReference type="Proteomes" id="UP000274429"/>
    </source>
</evidence>
<reference evidence="1 2" key="2">
    <citation type="submission" date="2018-11" db="EMBL/GenBank/DDBJ databases">
        <authorList>
            <consortium name="Pathogen Informatics"/>
        </authorList>
    </citation>
    <scope>NUCLEOTIDE SEQUENCE [LARGE SCALE GENOMIC DNA]</scope>
</reference>
<gene>
    <name evidence="1" type="ORF">TTAC_LOCUS8403</name>
</gene>
<dbReference type="EMBL" id="UYWX01020499">
    <property type="protein sequence ID" value="VDM32947.1"/>
    <property type="molecule type" value="Genomic_DNA"/>
</dbReference>
<protein>
    <submittedName>
        <fullName evidence="1 3">Uncharacterized protein</fullName>
    </submittedName>
</protein>
<dbReference type="AlphaFoldDB" id="A0A0R3X4R6"/>
<evidence type="ECO:0000313" key="1">
    <source>
        <dbReference type="EMBL" id="VDM32947.1"/>
    </source>
</evidence>
<accession>A0A0R3X4R6</accession>
<keyword evidence="2" id="KW-1185">Reference proteome</keyword>
<dbReference type="Proteomes" id="UP000274429">
    <property type="component" value="Unassembled WGS sequence"/>
</dbReference>